<organism evidence="2 3">
    <name type="scientific">Phytophthora ramorum</name>
    <name type="common">Sudden oak death agent</name>
    <dbReference type="NCBI Taxonomy" id="164328"/>
    <lineage>
        <taxon>Eukaryota</taxon>
        <taxon>Sar</taxon>
        <taxon>Stramenopiles</taxon>
        <taxon>Oomycota</taxon>
        <taxon>Peronosporomycetes</taxon>
        <taxon>Peronosporales</taxon>
        <taxon>Peronosporaceae</taxon>
        <taxon>Phytophthora</taxon>
    </lineage>
</organism>
<dbReference type="Gene3D" id="1.25.10.10">
    <property type="entry name" value="Leucine-rich Repeat Variant"/>
    <property type="match status" value="1"/>
</dbReference>
<feature type="compositionally biased region" description="Basic and acidic residues" evidence="1">
    <location>
        <begin position="83"/>
        <end position="104"/>
    </location>
</feature>
<dbReference type="EnsemblProtists" id="Phyra75559">
    <property type="protein sequence ID" value="Phyra75559"/>
    <property type="gene ID" value="Phyra75559"/>
</dbReference>
<reference evidence="3" key="1">
    <citation type="journal article" date="2006" name="Science">
        <title>Phytophthora genome sequences uncover evolutionary origins and mechanisms of pathogenesis.</title>
        <authorList>
            <person name="Tyler B.M."/>
            <person name="Tripathy S."/>
            <person name="Zhang X."/>
            <person name="Dehal P."/>
            <person name="Jiang R.H."/>
            <person name="Aerts A."/>
            <person name="Arredondo F.D."/>
            <person name="Baxter L."/>
            <person name="Bensasson D."/>
            <person name="Beynon J.L."/>
            <person name="Chapman J."/>
            <person name="Damasceno C.M."/>
            <person name="Dorrance A.E."/>
            <person name="Dou D."/>
            <person name="Dickerman A.W."/>
            <person name="Dubchak I.L."/>
            <person name="Garbelotto M."/>
            <person name="Gijzen M."/>
            <person name="Gordon S.G."/>
            <person name="Govers F."/>
            <person name="Grunwald N.J."/>
            <person name="Huang W."/>
            <person name="Ivors K.L."/>
            <person name="Jones R.W."/>
            <person name="Kamoun S."/>
            <person name="Krampis K."/>
            <person name="Lamour K.H."/>
            <person name="Lee M.K."/>
            <person name="McDonald W.H."/>
            <person name="Medina M."/>
            <person name="Meijer H.J."/>
            <person name="Nordberg E.K."/>
            <person name="Maclean D.J."/>
            <person name="Ospina-Giraldo M.D."/>
            <person name="Morris P.F."/>
            <person name="Phuntumart V."/>
            <person name="Putnam N.H."/>
            <person name="Rash S."/>
            <person name="Rose J.K."/>
            <person name="Sakihama Y."/>
            <person name="Salamov A.A."/>
            <person name="Savidor A."/>
            <person name="Scheuring C.F."/>
            <person name="Smith B.M."/>
            <person name="Sobral B.W."/>
            <person name="Terry A."/>
            <person name="Torto-Alalibo T.A."/>
            <person name="Win J."/>
            <person name="Xu Z."/>
            <person name="Zhang H."/>
            <person name="Grigoriev I.V."/>
            <person name="Rokhsar D.S."/>
            <person name="Boore J.L."/>
        </authorList>
    </citation>
    <scope>NUCLEOTIDE SEQUENCE [LARGE SCALE GENOMIC DNA]</scope>
    <source>
        <strain evidence="3">Pr102</strain>
    </source>
</reference>
<feature type="compositionally biased region" description="Basic and acidic residues" evidence="1">
    <location>
        <begin position="49"/>
        <end position="60"/>
    </location>
</feature>
<dbReference type="EMBL" id="DS566010">
    <property type="status" value="NOT_ANNOTATED_CDS"/>
    <property type="molecule type" value="Genomic_DNA"/>
</dbReference>
<protein>
    <submittedName>
        <fullName evidence="2">Uncharacterized protein</fullName>
    </submittedName>
</protein>
<evidence type="ECO:0000313" key="2">
    <source>
        <dbReference type="EnsemblProtists" id="Phyra75559"/>
    </source>
</evidence>
<dbReference type="AlphaFoldDB" id="H3GHU9"/>
<name>H3GHU9_PHYRM</name>
<accession>H3GHU9</accession>
<dbReference type="SUPFAM" id="SSF48371">
    <property type="entry name" value="ARM repeat"/>
    <property type="match status" value="1"/>
</dbReference>
<dbReference type="InterPro" id="IPR016024">
    <property type="entry name" value="ARM-type_fold"/>
</dbReference>
<reference evidence="2" key="2">
    <citation type="submission" date="2015-06" db="UniProtKB">
        <authorList>
            <consortium name="EnsemblProtists"/>
        </authorList>
    </citation>
    <scope>IDENTIFICATION</scope>
    <source>
        <strain evidence="2">Pr102</strain>
    </source>
</reference>
<proteinExistence type="predicted"/>
<dbReference type="InParanoid" id="H3GHU9"/>
<feature type="region of interest" description="Disordered" evidence="1">
    <location>
        <begin position="48"/>
        <end position="158"/>
    </location>
</feature>
<dbReference type="VEuPathDB" id="FungiDB:KRP23_6689"/>
<dbReference type="InterPro" id="IPR011989">
    <property type="entry name" value="ARM-like"/>
</dbReference>
<evidence type="ECO:0000256" key="1">
    <source>
        <dbReference type="SAM" id="MobiDB-lite"/>
    </source>
</evidence>
<dbReference type="HOGENOM" id="CLU_848576_0_0_1"/>
<keyword evidence="3" id="KW-1185">Reference proteome</keyword>
<evidence type="ECO:0000313" key="3">
    <source>
        <dbReference type="Proteomes" id="UP000005238"/>
    </source>
</evidence>
<feature type="region of interest" description="Disordered" evidence="1">
    <location>
        <begin position="1"/>
        <end position="28"/>
    </location>
</feature>
<dbReference type="OMA" id="YACEGEA"/>
<dbReference type="Proteomes" id="UP000005238">
    <property type="component" value="Unassembled WGS sequence"/>
</dbReference>
<dbReference type="eggNOG" id="ENOG502SIYM">
    <property type="taxonomic scope" value="Eukaryota"/>
</dbReference>
<dbReference type="VEuPathDB" id="FungiDB:KRP22_10204"/>
<sequence>MRPNSSQQLGVGDYVVVNPKPSDSAGVKKLGRVQRLRSTGAVDVFYADGRVEERVGRDRLAPPTSPDSSRKPSGKTKKTPAVTKRESSRPRDDEELEEKPRAEPQRVGVAAQRRARTAETRNTANAKKRPASPHTARAAHKQPIASSRRQRDLSDSVAHTQKQVEDIIEAITATDADAVVVLLRVIRSAPQITAECIHEQNGELLLLDTIQTHSSHAVLLCYGCVLMRKLCHLSVDAVELFLHHGIIPTVAHALLSFPEDAILQASACGCLAVLTQTSEVSKNDMLAMDEPSILGLVLTSLAIHREYSNLTRQVQIYACEGEAWSCVT</sequence>